<keyword evidence="1" id="KW-0812">Transmembrane</keyword>
<evidence type="ECO:0000256" key="1">
    <source>
        <dbReference type="SAM" id="Phobius"/>
    </source>
</evidence>
<feature type="domain" description="Acyltransferase 3" evidence="2">
    <location>
        <begin position="1"/>
        <end position="198"/>
    </location>
</feature>
<protein>
    <submittedName>
        <fullName evidence="3">Acyltransferase</fullName>
    </submittedName>
</protein>
<keyword evidence="3" id="KW-0808">Transferase</keyword>
<dbReference type="PANTHER" id="PTHR37312">
    <property type="entry name" value="MEMBRANE-BOUND ACYLTRANSFERASE YKRP-RELATED"/>
    <property type="match status" value="1"/>
</dbReference>
<evidence type="ECO:0000259" key="2">
    <source>
        <dbReference type="Pfam" id="PF01757"/>
    </source>
</evidence>
<accession>A0A843Y0X1</accession>
<feature type="transmembrane region" description="Helical" evidence="1">
    <location>
        <begin position="72"/>
        <end position="91"/>
    </location>
</feature>
<dbReference type="GO" id="GO:0016747">
    <property type="term" value="F:acyltransferase activity, transferring groups other than amino-acyl groups"/>
    <property type="evidence" value="ECO:0007669"/>
    <property type="project" value="InterPro"/>
</dbReference>
<dbReference type="InterPro" id="IPR052734">
    <property type="entry name" value="Nod_factor_acetyltransferase"/>
</dbReference>
<dbReference type="EMBL" id="VZCY01000091">
    <property type="protein sequence ID" value="MQN10495.1"/>
    <property type="molecule type" value="Genomic_DNA"/>
</dbReference>
<dbReference type="InterPro" id="IPR002656">
    <property type="entry name" value="Acyl_transf_3_dom"/>
</dbReference>
<reference evidence="3 4" key="1">
    <citation type="submission" date="2019-09" db="EMBL/GenBank/DDBJ databases">
        <title>Distinct polysaccharide growth profiles of human intestinal Prevotella copri isolates.</title>
        <authorList>
            <person name="Fehlner-Peach H."/>
            <person name="Magnabosco C."/>
            <person name="Raghavan V."/>
            <person name="Scher J.U."/>
            <person name="Tett A."/>
            <person name="Cox L.M."/>
            <person name="Gottsegen C."/>
            <person name="Watters A."/>
            <person name="Wiltshire- Gordon J.D."/>
            <person name="Segata N."/>
            <person name="Bonneau R."/>
            <person name="Littman D.R."/>
        </authorList>
    </citation>
    <scope>NUCLEOTIDE SEQUENCE [LARGE SCALE GENOMIC DNA]</scope>
    <source>
        <strain evidence="4">iK21513</strain>
    </source>
</reference>
<feature type="transmembrane region" description="Helical" evidence="1">
    <location>
        <begin position="21"/>
        <end position="41"/>
    </location>
</feature>
<evidence type="ECO:0000313" key="3">
    <source>
        <dbReference type="EMBL" id="MQN10495.1"/>
    </source>
</evidence>
<feature type="transmembrane region" description="Helical" evidence="1">
    <location>
        <begin position="98"/>
        <end position="114"/>
    </location>
</feature>
<feature type="transmembrane region" description="Helical" evidence="1">
    <location>
        <begin position="150"/>
        <end position="167"/>
    </location>
</feature>
<sequence>MPLFFMLSGIFFKPSGVLNRIKRLMIPYFGFMILASLLFVAKGSIVRKSVEWNEIFAPFLGATKGYPNTPCWFLLSLAQISLIYAIVNRIIKQRWQRVLCAFLLSFGAYVWGIYVPDVKYYVDVSFLCLVFMALGYEYREFLLKKITTDIGVCFLSLSVIIFYLRPFDTNVSQNEIPMGYVEFMLLAIMLSLSIVGISKCIEK</sequence>
<keyword evidence="1" id="KW-0472">Membrane</keyword>
<proteinExistence type="predicted"/>
<comment type="caution">
    <text evidence="3">The sequence shown here is derived from an EMBL/GenBank/DDBJ whole genome shotgun (WGS) entry which is preliminary data.</text>
</comment>
<keyword evidence="3" id="KW-0012">Acyltransferase</keyword>
<name>A0A843Y0X1_9BACT</name>
<dbReference type="Pfam" id="PF01757">
    <property type="entry name" value="Acyl_transf_3"/>
    <property type="match status" value="1"/>
</dbReference>
<dbReference type="AlphaFoldDB" id="A0A843Y0X1"/>
<dbReference type="Proteomes" id="UP000406735">
    <property type="component" value="Unassembled WGS sequence"/>
</dbReference>
<keyword evidence="1" id="KW-1133">Transmembrane helix</keyword>
<feature type="transmembrane region" description="Helical" evidence="1">
    <location>
        <begin position="179"/>
        <end position="197"/>
    </location>
</feature>
<gene>
    <name evidence="3" type="ORF">F7D97_11330</name>
</gene>
<dbReference type="PANTHER" id="PTHR37312:SF1">
    <property type="entry name" value="MEMBRANE-BOUND ACYLTRANSFERASE YKRP-RELATED"/>
    <property type="match status" value="1"/>
</dbReference>
<feature type="transmembrane region" description="Helical" evidence="1">
    <location>
        <begin position="120"/>
        <end position="138"/>
    </location>
</feature>
<evidence type="ECO:0000313" key="4">
    <source>
        <dbReference type="Proteomes" id="UP000406735"/>
    </source>
</evidence>
<organism evidence="3 4">
    <name type="scientific">Segatella copri</name>
    <dbReference type="NCBI Taxonomy" id="165179"/>
    <lineage>
        <taxon>Bacteria</taxon>
        <taxon>Pseudomonadati</taxon>
        <taxon>Bacteroidota</taxon>
        <taxon>Bacteroidia</taxon>
        <taxon>Bacteroidales</taxon>
        <taxon>Prevotellaceae</taxon>
        <taxon>Segatella</taxon>
    </lineage>
</organism>